<evidence type="ECO:0000313" key="3">
    <source>
        <dbReference type="Proteomes" id="UP001302676"/>
    </source>
</evidence>
<feature type="region of interest" description="Disordered" evidence="1">
    <location>
        <begin position="119"/>
        <end position="179"/>
    </location>
</feature>
<evidence type="ECO:0008006" key="4">
    <source>
        <dbReference type="Google" id="ProtNLM"/>
    </source>
</evidence>
<dbReference type="Gene3D" id="1.25.40.10">
    <property type="entry name" value="Tetratricopeptide repeat domain"/>
    <property type="match status" value="1"/>
</dbReference>
<dbReference type="RefSeq" id="XP_062632839.1">
    <property type="nucleotide sequence ID" value="XM_062782318.1"/>
</dbReference>
<name>A0AAN6UUR9_9PEZI</name>
<reference evidence="2" key="2">
    <citation type="submission" date="2023-05" db="EMBL/GenBank/DDBJ databases">
        <authorList>
            <consortium name="Lawrence Berkeley National Laboratory"/>
            <person name="Steindorff A."/>
            <person name="Hensen N."/>
            <person name="Bonometti L."/>
            <person name="Westerberg I."/>
            <person name="Brannstrom I.O."/>
            <person name="Guillou S."/>
            <person name="Cros-Aarteil S."/>
            <person name="Calhoun S."/>
            <person name="Haridas S."/>
            <person name="Kuo A."/>
            <person name="Mondo S."/>
            <person name="Pangilinan J."/>
            <person name="Riley R."/>
            <person name="Labutti K."/>
            <person name="Andreopoulos B."/>
            <person name="Lipzen A."/>
            <person name="Chen C."/>
            <person name="Yanf M."/>
            <person name="Daum C."/>
            <person name="Ng V."/>
            <person name="Clum A."/>
            <person name="Ohm R."/>
            <person name="Martin F."/>
            <person name="Silar P."/>
            <person name="Natvig D."/>
            <person name="Lalanne C."/>
            <person name="Gautier V."/>
            <person name="Ament-Velasquez S.L."/>
            <person name="Kruys A."/>
            <person name="Hutchinson M.I."/>
            <person name="Powell A.J."/>
            <person name="Barry K."/>
            <person name="Miller A.N."/>
            <person name="Grigoriev I.V."/>
            <person name="Debuchy R."/>
            <person name="Gladieux P."/>
            <person name="Thoren M.H."/>
            <person name="Johannesson H."/>
        </authorList>
    </citation>
    <scope>NUCLEOTIDE SEQUENCE</scope>
    <source>
        <strain evidence="2">CBS 141.50</strain>
    </source>
</reference>
<dbReference type="InterPro" id="IPR011990">
    <property type="entry name" value="TPR-like_helical_dom_sf"/>
</dbReference>
<feature type="compositionally biased region" description="Basic and acidic residues" evidence="1">
    <location>
        <begin position="128"/>
        <end position="141"/>
    </location>
</feature>
<dbReference type="GeneID" id="87818931"/>
<protein>
    <recommendedName>
        <fullName evidence="4">Kinesin light chain</fullName>
    </recommendedName>
</protein>
<dbReference type="AlphaFoldDB" id="A0AAN6UUR9"/>
<organism evidence="2 3">
    <name type="scientific">Dichotomopilus funicola</name>
    <dbReference type="NCBI Taxonomy" id="1934379"/>
    <lineage>
        <taxon>Eukaryota</taxon>
        <taxon>Fungi</taxon>
        <taxon>Dikarya</taxon>
        <taxon>Ascomycota</taxon>
        <taxon>Pezizomycotina</taxon>
        <taxon>Sordariomycetes</taxon>
        <taxon>Sordariomycetidae</taxon>
        <taxon>Sordariales</taxon>
        <taxon>Chaetomiaceae</taxon>
        <taxon>Dichotomopilus</taxon>
    </lineage>
</organism>
<dbReference type="Proteomes" id="UP001302676">
    <property type="component" value="Unassembled WGS sequence"/>
</dbReference>
<reference evidence="2" key="1">
    <citation type="journal article" date="2023" name="Mol. Phylogenet. Evol.">
        <title>Genome-scale phylogeny and comparative genomics of the fungal order Sordariales.</title>
        <authorList>
            <person name="Hensen N."/>
            <person name="Bonometti L."/>
            <person name="Westerberg I."/>
            <person name="Brannstrom I.O."/>
            <person name="Guillou S."/>
            <person name="Cros-Aarteil S."/>
            <person name="Calhoun S."/>
            <person name="Haridas S."/>
            <person name="Kuo A."/>
            <person name="Mondo S."/>
            <person name="Pangilinan J."/>
            <person name="Riley R."/>
            <person name="LaButti K."/>
            <person name="Andreopoulos B."/>
            <person name="Lipzen A."/>
            <person name="Chen C."/>
            <person name="Yan M."/>
            <person name="Daum C."/>
            <person name="Ng V."/>
            <person name="Clum A."/>
            <person name="Steindorff A."/>
            <person name="Ohm R.A."/>
            <person name="Martin F."/>
            <person name="Silar P."/>
            <person name="Natvig D.O."/>
            <person name="Lalanne C."/>
            <person name="Gautier V."/>
            <person name="Ament-Velasquez S.L."/>
            <person name="Kruys A."/>
            <person name="Hutchinson M.I."/>
            <person name="Powell A.J."/>
            <person name="Barry K."/>
            <person name="Miller A.N."/>
            <person name="Grigoriev I.V."/>
            <person name="Debuchy R."/>
            <person name="Gladieux P."/>
            <person name="Hiltunen Thoren M."/>
            <person name="Johannesson H."/>
        </authorList>
    </citation>
    <scope>NUCLEOTIDE SEQUENCE</scope>
    <source>
        <strain evidence="2">CBS 141.50</strain>
    </source>
</reference>
<keyword evidence="3" id="KW-1185">Reference proteome</keyword>
<proteinExistence type="predicted"/>
<dbReference type="EMBL" id="MU853662">
    <property type="protein sequence ID" value="KAK4139468.1"/>
    <property type="molecule type" value="Genomic_DNA"/>
</dbReference>
<comment type="caution">
    <text evidence="2">The sequence shown here is derived from an EMBL/GenBank/DDBJ whole genome shotgun (WGS) entry which is preliminary data.</text>
</comment>
<accession>A0AAN6UUR9</accession>
<sequence length="179" mass="19019">MLMGRGHLAQIYARTNRLDLADSLTRDTLARVERSRGATHPDCVYGLWRLARLCVLRGERAAALETCELGLKRAAARISLAHPLAKLIEALRDGLLRKDPVATVEELLGAEGAGETAGFGTPLMGAAGEEKDQKEAPEAKRMFASPQFDGKGEWDGGVAGRPGTAGSAASLRLAGRMPT</sequence>
<evidence type="ECO:0000313" key="2">
    <source>
        <dbReference type="EMBL" id="KAK4139468.1"/>
    </source>
</evidence>
<evidence type="ECO:0000256" key="1">
    <source>
        <dbReference type="SAM" id="MobiDB-lite"/>
    </source>
</evidence>
<gene>
    <name evidence="2" type="ORF">C8A04DRAFT_33067</name>
</gene>